<keyword evidence="4 6" id="KW-1133">Transmembrane helix</keyword>
<organism evidence="8 9">
    <name type="scientific">Pelomonas caseinilytica</name>
    <dbReference type="NCBI Taxonomy" id="2906763"/>
    <lineage>
        <taxon>Bacteria</taxon>
        <taxon>Pseudomonadati</taxon>
        <taxon>Pseudomonadota</taxon>
        <taxon>Betaproteobacteria</taxon>
        <taxon>Burkholderiales</taxon>
        <taxon>Sphaerotilaceae</taxon>
        <taxon>Roseateles</taxon>
    </lineage>
</organism>
<dbReference type="SUPFAM" id="SSF161111">
    <property type="entry name" value="Cation efflux protein transmembrane domain-like"/>
    <property type="match status" value="1"/>
</dbReference>
<dbReference type="InterPro" id="IPR002524">
    <property type="entry name" value="Cation_efflux"/>
</dbReference>
<feature type="transmembrane region" description="Helical" evidence="6">
    <location>
        <begin position="196"/>
        <end position="214"/>
    </location>
</feature>
<dbReference type="RefSeq" id="WP_233392514.1">
    <property type="nucleotide sequence ID" value="NZ_JAJTWT010000004.1"/>
</dbReference>
<dbReference type="NCBIfam" id="TIGR01297">
    <property type="entry name" value="CDF"/>
    <property type="match status" value="1"/>
</dbReference>
<sequence>MPSELRSRESPVVLYGAIAANVAIAVTKFAVAAHTGSSAMLSEAVHSTVDTGNGLLMLFGLHRSRRPPNAVHPFGHGRELYFWSLIVAVLIFGLGGGVSFYEGVRHLRHPLPAQQPFWNYVVLGAALLFEGTSFAIAWRQFRREARDRPTWAALRLSKDPTTYTVVAEDAAALLGLLVAAAGIALAEALGRPEIDALASMVIGLLLAGVALLLVREARGLLVGEGVQPHTAEALVALARAHVEVVATGPVLSMYIGPKEALLVMELGFAPGVSAERAAQVAAALRGEIRERYPMLTRVYLGLLAGG</sequence>
<reference evidence="8 9" key="1">
    <citation type="submission" date="2021-12" db="EMBL/GenBank/DDBJ databases">
        <title>Genome seq of p7.</title>
        <authorList>
            <person name="Seo T."/>
        </authorList>
    </citation>
    <scope>NUCLEOTIDE SEQUENCE [LARGE SCALE GENOMIC DNA]</scope>
    <source>
        <strain evidence="8 9">P7</strain>
    </source>
</reference>
<dbReference type="EMBL" id="JAJTWT010000004">
    <property type="protein sequence ID" value="MCE4538080.1"/>
    <property type="molecule type" value="Genomic_DNA"/>
</dbReference>
<gene>
    <name evidence="8" type="ORF">LXT12_12545</name>
</gene>
<dbReference type="Proteomes" id="UP001201463">
    <property type="component" value="Unassembled WGS sequence"/>
</dbReference>
<protein>
    <submittedName>
        <fullName evidence="8">Cation diffusion facilitator family transporter</fullName>
    </submittedName>
</protein>
<evidence type="ECO:0000256" key="2">
    <source>
        <dbReference type="ARBA" id="ARBA00022448"/>
    </source>
</evidence>
<proteinExistence type="predicted"/>
<evidence type="ECO:0000256" key="4">
    <source>
        <dbReference type="ARBA" id="ARBA00022989"/>
    </source>
</evidence>
<keyword evidence="2" id="KW-0813">Transport</keyword>
<dbReference type="Gene3D" id="1.20.1510.10">
    <property type="entry name" value="Cation efflux protein transmembrane domain"/>
    <property type="match status" value="1"/>
</dbReference>
<evidence type="ECO:0000256" key="6">
    <source>
        <dbReference type="SAM" id="Phobius"/>
    </source>
</evidence>
<keyword evidence="5 6" id="KW-0472">Membrane</keyword>
<comment type="subcellular location">
    <subcellularLocation>
        <location evidence="1">Membrane</location>
        <topology evidence="1">Multi-pass membrane protein</topology>
    </subcellularLocation>
</comment>
<accession>A0ABS8XLH0</accession>
<feature type="transmembrane region" description="Helical" evidence="6">
    <location>
        <begin position="170"/>
        <end position="190"/>
    </location>
</feature>
<keyword evidence="3 6" id="KW-0812">Transmembrane</keyword>
<dbReference type="InterPro" id="IPR058533">
    <property type="entry name" value="Cation_efflux_TM"/>
</dbReference>
<feature type="transmembrane region" description="Helical" evidence="6">
    <location>
        <begin position="117"/>
        <end position="138"/>
    </location>
</feature>
<dbReference type="InterPro" id="IPR027469">
    <property type="entry name" value="Cation_efflux_TMD_sf"/>
</dbReference>
<feature type="transmembrane region" description="Helical" evidence="6">
    <location>
        <begin position="80"/>
        <end position="101"/>
    </location>
</feature>
<evidence type="ECO:0000256" key="1">
    <source>
        <dbReference type="ARBA" id="ARBA00004141"/>
    </source>
</evidence>
<dbReference type="InterPro" id="IPR040177">
    <property type="entry name" value="SLC30A9"/>
</dbReference>
<evidence type="ECO:0000259" key="7">
    <source>
        <dbReference type="Pfam" id="PF01545"/>
    </source>
</evidence>
<evidence type="ECO:0000256" key="5">
    <source>
        <dbReference type="ARBA" id="ARBA00023136"/>
    </source>
</evidence>
<keyword evidence="9" id="KW-1185">Reference proteome</keyword>
<evidence type="ECO:0000313" key="8">
    <source>
        <dbReference type="EMBL" id="MCE4538080.1"/>
    </source>
</evidence>
<evidence type="ECO:0000256" key="3">
    <source>
        <dbReference type="ARBA" id="ARBA00022692"/>
    </source>
</evidence>
<comment type="caution">
    <text evidence="8">The sequence shown here is derived from an EMBL/GenBank/DDBJ whole genome shotgun (WGS) entry which is preliminary data.</text>
</comment>
<dbReference type="PANTHER" id="PTHR13414:SF9">
    <property type="entry name" value="PROTON-COUPLED ZINC ANTIPORTER SLC30A9, MITOCHONDRIAL"/>
    <property type="match status" value="1"/>
</dbReference>
<feature type="transmembrane region" description="Helical" evidence="6">
    <location>
        <begin position="12"/>
        <end position="33"/>
    </location>
</feature>
<feature type="domain" description="Cation efflux protein transmembrane" evidence="7">
    <location>
        <begin position="17"/>
        <end position="221"/>
    </location>
</feature>
<dbReference type="Pfam" id="PF01545">
    <property type="entry name" value="Cation_efflux"/>
    <property type="match status" value="1"/>
</dbReference>
<evidence type="ECO:0000313" key="9">
    <source>
        <dbReference type="Proteomes" id="UP001201463"/>
    </source>
</evidence>
<dbReference type="PANTHER" id="PTHR13414">
    <property type="entry name" value="HUEL-CATION TRANSPORTER"/>
    <property type="match status" value="1"/>
</dbReference>
<name>A0ABS8XLH0_9BURK</name>
<feature type="transmembrane region" description="Helical" evidence="6">
    <location>
        <begin position="39"/>
        <end position="59"/>
    </location>
</feature>